<dbReference type="InterPro" id="IPR052380">
    <property type="entry name" value="Viral_DNA_packaging_terminase"/>
</dbReference>
<dbReference type="AlphaFoldDB" id="A0A7Z8Y8J7"/>
<accession>A0A7Z8Y8J7</accession>
<dbReference type="NCBIfam" id="TIGR01547">
    <property type="entry name" value="phage_term_2"/>
    <property type="match status" value="1"/>
</dbReference>
<dbReference type="PANTHER" id="PTHR39184:SF1">
    <property type="entry name" value="PBSX PHAGE TERMINASE LARGE SUBUNIT"/>
    <property type="match status" value="1"/>
</dbReference>
<name>A0A7Z8Y8J7_9ACTO</name>
<dbReference type="RefSeq" id="WP_185933909.1">
    <property type="nucleotide sequence ID" value="NZ_UYIO01000001.1"/>
</dbReference>
<dbReference type="InterPro" id="IPR006437">
    <property type="entry name" value="Phage_terminase_lsu"/>
</dbReference>
<reference evidence="1 2" key="1">
    <citation type="submission" date="2018-11" db="EMBL/GenBank/DDBJ databases">
        <authorList>
            <consortium name="Pathogen Informatics"/>
        </authorList>
    </citation>
    <scope>NUCLEOTIDE SEQUENCE [LARGE SCALE GENOMIC DNA]</scope>
    <source>
        <strain evidence="1 2">NCTC10327</strain>
    </source>
</reference>
<comment type="caution">
    <text evidence="1">The sequence shown here is derived from an EMBL/GenBank/DDBJ whole genome shotgun (WGS) entry which is preliminary data.</text>
</comment>
<dbReference type="EMBL" id="UYIO01000001">
    <property type="protein sequence ID" value="VDG76174.1"/>
    <property type="molecule type" value="Genomic_DNA"/>
</dbReference>
<dbReference type="Proteomes" id="UP000269974">
    <property type="component" value="Unassembled WGS sequence"/>
</dbReference>
<protein>
    <submittedName>
        <fullName evidence="1">Phage terminase large subunit</fullName>
    </submittedName>
</protein>
<sequence>MKIGPSPKQMYAIGAAQGRVNIWQGSIRSGKTWSSIIRFAAAVATKTGPGEILITGKNLDSIYRNLFSPILTEPTLAFLAPNTSYRQGASTATMFGKTIHIVGANDYRAESRLRGITIALAYADEITVLPENFFSQLLGRMSPPGAQLFGTTNPDSPAHWLKTNYLDRVDRLKDWNVFHFTLDDNPALTDEYKTAIKAEYTGLWYDRFILGKWVSADGAVYDMWDPDTMVTPWDNLPEMVETYAIGVDYGTTNPTAALTLSLGTDGRLYLTDEWRIDTGNRTRAWTDAELSDGLITWAATAHTPHENTPPARWIIVDPAAASFKAQLHHDGARNVQDGNNNVLYGIRLVASLLANDRLKIADRCTGLIKEIPGYVWDAKATDQGTDRPIKHDDHSLDAARYAIATTEPLWRGRLRRKE</sequence>
<gene>
    <name evidence="1" type="ORF">NCTC10327_00840</name>
</gene>
<dbReference type="PANTHER" id="PTHR39184">
    <property type="match status" value="1"/>
</dbReference>
<dbReference type="Gene3D" id="3.30.420.280">
    <property type="match status" value="1"/>
</dbReference>
<evidence type="ECO:0000313" key="2">
    <source>
        <dbReference type="Proteomes" id="UP000269974"/>
    </source>
</evidence>
<dbReference type="InterPro" id="IPR027417">
    <property type="entry name" value="P-loop_NTPase"/>
</dbReference>
<organism evidence="1 2">
    <name type="scientific">Actinobaculum suis</name>
    <dbReference type="NCBI Taxonomy" id="1657"/>
    <lineage>
        <taxon>Bacteria</taxon>
        <taxon>Bacillati</taxon>
        <taxon>Actinomycetota</taxon>
        <taxon>Actinomycetes</taxon>
        <taxon>Actinomycetales</taxon>
        <taxon>Actinomycetaceae</taxon>
        <taxon>Actinobaculum</taxon>
    </lineage>
</organism>
<evidence type="ECO:0000313" key="1">
    <source>
        <dbReference type="EMBL" id="VDG76174.1"/>
    </source>
</evidence>
<dbReference type="Gene3D" id="3.40.50.300">
    <property type="entry name" value="P-loop containing nucleotide triphosphate hydrolases"/>
    <property type="match status" value="1"/>
</dbReference>
<dbReference type="Pfam" id="PF03237">
    <property type="entry name" value="Terminase_6N"/>
    <property type="match status" value="1"/>
</dbReference>
<proteinExistence type="predicted"/>